<keyword evidence="6" id="KW-1185">Reference proteome</keyword>
<sequence>MRNLLQEIYYFRSLRKFKKRGSNLVFSKNGVFIRPEEIVIGSNVFISNNFHISARNLYIGNDILIGPNVVIECDNHVYDKVGRTMFENSYSRIIKGVKIEDDVWIGANVTILPGVIIGRGSVIGAGSVVTKDIPEYSICVGNPCKKIKDRFTKEQQQRHINILNSN</sequence>
<dbReference type="EC" id="2.3.1.-" evidence="5"/>
<comment type="caution">
    <text evidence="5">The sequence shown here is derived from an EMBL/GenBank/DDBJ whole genome shotgun (WGS) entry which is preliminary data.</text>
</comment>
<dbReference type="CDD" id="cd04647">
    <property type="entry name" value="LbH_MAT_like"/>
    <property type="match status" value="1"/>
</dbReference>
<evidence type="ECO:0000256" key="3">
    <source>
        <dbReference type="ARBA" id="ARBA00022737"/>
    </source>
</evidence>
<dbReference type="InterPro" id="IPR051159">
    <property type="entry name" value="Hexapeptide_acetyltransf"/>
</dbReference>
<evidence type="ECO:0000256" key="4">
    <source>
        <dbReference type="ARBA" id="ARBA00023315"/>
    </source>
</evidence>
<dbReference type="PANTHER" id="PTHR23416">
    <property type="entry name" value="SIALIC ACID SYNTHASE-RELATED"/>
    <property type="match status" value="1"/>
</dbReference>
<dbReference type="InterPro" id="IPR018357">
    <property type="entry name" value="Hexapep_transf_CS"/>
</dbReference>
<evidence type="ECO:0000256" key="1">
    <source>
        <dbReference type="ARBA" id="ARBA00007274"/>
    </source>
</evidence>
<dbReference type="EMBL" id="JAUEPH010000004">
    <property type="protein sequence ID" value="MDN3204670.1"/>
    <property type="molecule type" value="Genomic_DNA"/>
</dbReference>
<dbReference type="InterPro" id="IPR001451">
    <property type="entry name" value="Hexapep"/>
</dbReference>
<dbReference type="PANTHER" id="PTHR23416:SF23">
    <property type="entry name" value="ACETYLTRANSFERASE C18B11.09C-RELATED"/>
    <property type="match status" value="1"/>
</dbReference>
<dbReference type="InterPro" id="IPR011004">
    <property type="entry name" value="Trimer_LpxA-like_sf"/>
</dbReference>
<reference evidence="5" key="1">
    <citation type="submission" date="2023-06" db="EMBL/GenBank/DDBJ databases">
        <title>Robiginitalea aurantiacus sp. nov. and Algoriphagus sediminis sp. nov., isolated from coastal sediment.</title>
        <authorList>
            <person name="Zhou Z.Y."/>
            <person name="An J."/>
            <person name="Jia Y.W."/>
            <person name="Du Z.J."/>
        </authorList>
    </citation>
    <scope>NUCLEOTIDE SEQUENCE</scope>
    <source>
        <strain evidence="5">C2-7</strain>
    </source>
</reference>
<keyword evidence="4 5" id="KW-0012">Acyltransferase</keyword>
<keyword evidence="3" id="KW-0677">Repeat</keyword>
<dbReference type="Pfam" id="PF00132">
    <property type="entry name" value="Hexapep"/>
    <property type="match status" value="1"/>
</dbReference>
<accession>A0ABT7YDR9</accession>
<dbReference type="SUPFAM" id="SSF51161">
    <property type="entry name" value="Trimeric LpxA-like enzymes"/>
    <property type="match status" value="1"/>
</dbReference>
<dbReference type="Gene3D" id="2.160.10.10">
    <property type="entry name" value="Hexapeptide repeat proteins"/>
    <property type="match status" value="1"/>
</dbReference>
<dbReference type="GO" id="GO:0016746">
    <property type="term" value="F:acyltransferase activity"/>
    <property type="evidence" value="ECO:0007669"/>
    <property type="project" value="UniProtKB-KW"/>
</dbReference>
<organism evidence="5 6">
    <name type="scientific">Algoriphagus sediminis</name>
    <dbReference type="NCBI Taxonomy" id="3057113"/>
    <lineage>
        <taxon>Bacteria</taxon>
        <taxon>Pseudomonadati</taxon>
        <taxon>Bacteroidota</taxon>
        <taxon>Cytophagia</taxon>
        <taxon>Cytophagales</taxon>
        <taxon>Cyclobacteriaceae</taxon>
        <taxon>Algoriphagus</taxon>
    </lineage>
</organism>
<dbReference type="PROSITE" id="PS00101">
    <property type="entry name" value="HEXAPEP_TRANSFERASES"/>
    <property type="match status" value="1"/>
</dbReference>
<proteinExistence type="inferred from homology"/>
<dbReference type="RefSeq" id="WP_290000352.1">
    <property type="nucleotide sequence ID" value="NZ_JAUEPH010000004.1"/>
</dbReference>
<name>A0ABT7YDR9_9BACT</name>
<evidence type="ECO:0000256" key="2">
    <source>
        <dbReference type="ARBA" id="ARBA00022679"/>
    </source>
</evidence>
<protein>
    <submittedName>
        <fullName evidence="5">Acyltransferase</fullName>
        <ecNumber evidence="5">2.3.1.-</ecNumber>
    </submittedName>
</protein>
<comment type="similarity">
    <text evidence="1">Belongs to the transferase hexapeptide repeat family.</text>
</comment>
<evidence type="ECO:0000313" key="5">
    <source>
        <dbReference type="EMBL" id="MDN3204670.1"/>
    </source>
</evidence>
<gene>
    <name evidence="5" type="ORF">QVH07_10950</name>
</gene>
<dbReference type="Proteomes" id="UP001171916">
    <property type="component" value="Unassembled WGS sequence"/>
</dbReference>
<keyword evidence="2 5" id="KW-0808">Transferase</keyword>
<evidence type="ECO:0000313" key="6">
    <source>
        <dbReference type="Proteomes" id="UP001171916"/>
    </source>
</evidence>